<dbReference type="PANTHER" id="PTHR15549">
    <property type="entry name" value="PAIRED IMMUNOGLOBULIN-LIKE TYPE 2 RECEPTOR"/>
    <property type="match status" value="1"/>
</dbReference>
<evidence type="ECO:0000313" key="8">
    <source>
        <dbReference type="Proteomes" id="UP000433876"/>
    </source>
</evidence>
<dbReference type="AlphaFoldDB" id="A0A8S8ZK91"/>
<feature type="compositionally biased region" description="Polar residues" evidence="5">
    <location>
        <begin position="390"/>
        <end position="399"/>
    </location>
</feature>
<keyword evidence="2 6" id="KW-0812">Transmembrane</keyword>
<dbReference type="Proteomes" id="UP000433876">
    <property type="component" value="Unassembled WGS sequence"/>
</dbReference>
<sequence length="549" mass="58457">MAAPTEPPATAWLTVTVTTWLGGTHTLLPAADFTCPGADIEAEGSTLLNLVQVAPYASAPFTYAAPPRDSTIYSCGYLISDARAASPTSTSSTSPTATSSHTTGQSSHSTASATHSAATQVTHTKTNVGAIAGAAVGAAILGLIVGALICYLCLKGGKRRKRRDSLNNEATAMTTFLPPAPRPKERLSSRESVRNDAVLLPSAADVAASGGGGINNVLSSIGIHEGANDEEIKSELSALGYLLQEHVQNNYHLDPLDGNRNNIFRVNQALSDPAFGLDDRSHALILKLSTDPQTRFAAIRHFLALTIFSALDLHHVRSHPGSVSLLPRQVTSFLESIPSAGAGKNGMTPQTATALSLWRRLSAYLLLDKPSSISPMDPVCTSPISPINVTNNIPTNSTEDSNRRCSSTTITSPTSQTQGSIPTLTLTPPPTITAQVTSLRASLNKFLGIFVHSDRRAIFDQERNLEGVIHECVSFGYVLFAHGCEWWFVFDKEMDRHGAGQEREDGEGEEEMQKRTGILVLPGLEKLGDGKGEDYEVPKVVVEGKTVVV</sequence>
<feature type="region of interest" description="Disordered" evidence="5">
    <location>
        <begin position="165"/>
        <end position="191"/>
    </location>
</feature>
<dbReference type="GO" id="GO:0016020">
    <property type="term" value="C:membrane"/>
    <property type="evidence" value="ECO:0007669"/>
    <property type="project" value="UniProtKB-SubCell"/>
</dbReference>
<feature type="region of interest" description="Disordered" evidence="5">
    <location>
        <begin position="390"/>
        <end position="428"/>
    </location>
</feature>
<evidence type="ECO:0000313" key="7">
    <source>
        <dbReference type="EMBL" id="KAA8629121.1"/>
    </source>
</evidence>
<feature type="compositionally biased region" description="Basic and acidic residues" evidence="5">
    <location>
        <begin position="182"/>
        <end position="191"/>
    </location>
</feature>
<comment type="caution">
    <text evidence="7">The sequence shown here is derived from an EMBL/GenBank/DDBJ whole genome shotgun (WGS) entry which is preliminary data.</text>
</comment>
<keyword evidence="4 6" id="KW-0472">Membrane</keyword>
<feature type="region of interest" description="Disordered" evidence="5">
    <location>
        <begin position="88"/>
        <end position="118"/>
    </location>
</feature>
<feature type="transmembrane region" description="Helical" evidence="6">
    <location>
        <begin position="130"/>
        <end position="154"/>
    </location>
</feature>
<evidence type="ECO:0000256" key="4">
    <source>
        <dbReference type="ARBA" id="ARBA00023136"/>
    </source>
</evidence>
<accession>A0A8S8ZK91</accession>
<name>A0A8S8ZK91_SORMA</name>
<dbReference type="OMA" id="FAHGCEW"/>
<evidence type="ECO:0000256" key="5">
    <source>
        <dbReference type="SAM" id="MobiDB-lite"/>
    </source>
</evidence>
<dbReference type="EMBL" id="NMPR01000148">
    <property type="protein sequence ID" value="KAA8629121.1"/>
    <property type="molecule type" value="Genomic_DNA"/>
</dbReference>
<evidence type="ECO:0000256" key="1">
    <source>
        <dbReference type="ARBA" id="ARBA00004167"/>
    </source>
</evidence>
<gene>
    <name evidence="7" type="ORF">SMACR_01506</name>
</gene>
<proteinExistence type="predicted"/>
<comment type="subcellular location">
    <subcellularLocation>
        <location evidence="1">Membrane</location>
        <topology evidence="1">Single-pass membrane protein</topology>
    </subcellularLocation>
</comment>
<dbReference type="InterPro" id="IPR051694">
    <property type="entry name" value="Immunoregulatory_rcpt-like"/>
</dbReference>
<dbReference type="PANTHER" id="PTHR15549:SF26">
    <property type="entry name" value="AXIAL BUDDING PATTERN PROTEIN 2-RELATED"/>
    <property type="match status" value="1"/>
</dbReference>
<keyword evidence="3 6" id="KW-1133">Transmembrane helix</keyword>
<evidence type="ECO:0000256" key="6">
    <source>
        <dbReference type="SAM" id="Phobius"/>
    </source>
</evidence>
<protein>
    <submittedName>
        <fullName evidence="7">Uncharacterized protein</fullName>
    </submittedName>
</protein>
<dbReference type="GO" id="GO:0071944">
    <property type="term" value="C:cell periphery"/>
    <property type="evidence" value="ECO:0007669"/>
    <property type="project" value="UniProtKB-ARBA"/>
</dbReference>
<evidence type="ECO:0000256" key="2">
    <source>
        <dbReference type="ARBA" id="ARBA00022692"/>
    </source>
</evidence>
<evidence type="ECO:0000256" key="3">
    <source>
        <dbReference type="ARBA" id="ARBA00022989"/>
    </source>
</evidence>
<reference evidence="7 8" key="1">
    <citation type="submission" date="2017-07" db="EMBL/GenBank/DDBJ databases">
        <title>Genome sequence of the Sordaria macrospora wild type strain R19027.</title>
        <authorList>
            <person name="Nowrousian M."/>
            <person name="Teichert I."/>
            <person name="Kueck U."/>
        </authorList>
    </citation>
    <scope>NUCLEOTIDE SEQUENCE [LARGE SCALE GENOMIC DNA]</scope>
    <source>
        <strain evidence="7 8">R19027</strain>
        <tissue evidence="7">Mycelium</tissue>
    </source>
</reference>
<dbReference type="VEuPathDB" id="FungiDB:SMAC_01506"/>
<organism evidence="7 8">
    <name type="scientific">Sordaria macrospora</name>
    <dbReference type="NCBI Taxonomy" id="5147"/>
    <lineage>
        <taxon>Eukaryota</taxon>
        <taxon>Fungi</taxon>
        <taxon>Dikarya</taxon>
        <taxon>Ascomycota</taxon>
        <taxon>Pezizomycotina</taxon>
        <taxon>Sordariomycetes</taxon>
        <taxon>Sordariomycetidae</taxon>
        <taxon>Sordariales</taxon>
        <taxon>Sordariaceae</taxon>
        <taxon>Sordaria</taxon>
    </lineage>
</organism>
<feature type="compositionally biased region" description="Low complexity" evidence="5">
    <location>
        <begin position="406"/>
        <end position="426"/>
    </location>
</feature>